<evidence type="ECO:0000313" key="2">
    <source>
        <dbReference type="Proteomes" id="UP000543642"/>
    </source>
</evidence>
<sequence length="222" mass="25844">MAEYYISYKELEKVIDQYIADSIDNAQLKEHKAEILAALTGDYEQNNWDSAKEMISLWENQIEKPSQLLLGSRYIRVQQIMLDFLKVSCTSGLIDALILHISQGSFAGFTVSVGSGIAVALWELFTAVKKLDDWDFCVYMQATTHFREHSEFTMDELISWLPNEEHPICNMHNDNWECDYLEENDTCSFVRKDKIEQALKSLYDKGLLGLRKEDHKYVYKFK</sequence>
<comment type="caution">
    <text evidence="1">The sequence shown here is derived from an EMBL/GenBank/DDBJ whole genome shotgun (WGS) entry which is preliminary data.</text>
</comment>
<dbReference type="RefSeq" id="WP_183776703.1">
    <property type="nucleotide sequence ID" value="NZ_JACHFW010000027.1"/>
</dbReference>
<evidence type="ECO:0000313" key="1">
    <source>
        <dbReference type="EMBL" id="MBB5266329.1"/>
    </source>
</evidence>
<dbReference type="EMBL" id="JACHFW010000027">
    <property type="protein sequence ID" value="MBB5266329.1"/>
    <property type="molecule type" value="Genomic_DNA"/>
</dbReference>
<dbReference type="Proteomes" id="UP000543642">
    <property type="component" value="Unassembled WGS sequence"/>
</dbReference>
<gene>
    <name evidence="1" type="ORF">HNP82_003486</name>
</gene>
<dbReference type="AlphaFoldDB" id="A0A7W8HDJ0"/>
<protein>
    <submittedName>
        <fullName evidence="1">Uncharacterized protein</fullName>
    </submittedName>
</protein>
<keyword evidence="2" id="KW-1185">Reference proteome</keyword>
<reference evidence="1 2" key="1">
    <citation type="submission" date="2020-08" db="EMBL/GenBank/DDBJ databases">
        <title>Genomic Encyclopedia of Type Strains, Phase IV (KMG-IV): sequencing the most valuable type-strain genomes for metagenomic binning, comparative biology and taxonomic classification.</title>
        <authorList>
            <person name="Goeker M."/>
        </authorList>
    </citation>
    <scope>NUCLEOTIDE SEQUENCE [LARGE SCALE GENOMIC DNA]</scope>
    <source>
        <strain evidence="1 2">DSM 106146</strain>
    </source>
</reference>
<proteinExistence type="predicted"/>
<organism evidence="1 2">
    <name type="scientific">Catenibacillus scindens</name>
    <dbReference type="NCBI Taxonomy" id="673271"/>
    <lineage>
        <taxon>Bacteria</taxon>
        <taxon>Bacillati</taxon>
        <taxon>Bacillota</taxon>
        <taxon>Clostridia</taxon>
        <taxon>Lachnospirales</taxon>
        <taxon>Lachnospiraceae</taxon>
        <taxon>Catenibacillus</taxon>
    </lineage>
</organism>
<name>A0A7W8HDJ0_9FIRM</name>
<accession>A0A7W8HDJ0</accession>